<sequence>MTWYLQYYDCPPYLRKYFFPIYRYLPYAELLNSLDSPHHLIVDVKSRFREGVVLNKPVKSGKGSYVYIGLKKTALIGQEIKPGTRVTVQLDPDNSNEKHMRGKAVSRMTPLELENCYWGFSVRFAHDLNSVFSKCPFEGGYDVRIGISNKGENYEKVAFPTYRHLLIMFGGMNGLEECLENDDTIVASEPKELFNYYINTCQSHGSRAISTEENIFITLEALKHKLFASER</sequence>
<organism evidence="2 3">
    <name type="scientific">Nephila pilipes</name>
    <name type="common">Giant wood spider</name>
    <name type="synonym">Nephila maculata</name>
    <dbReference type="NCBI Taxonomy" id="299642"/>
    <lineage>
        <taxon>Eukaryota</taxon>
        <taxon>Metazoa</taxon>
        <taxon>Ecdysozoa</taxon>
        <taxon>Arthropoda</taxon>
        <taxon>Chelicerata</taxon>
        <taxon>Arachnida</taxon>
        <taxon>Araneae</taxon>
        <taxon>Araneomorphae</taxon>
        <taxon>Entelegynae</taxon>
        <taxon>Araneoidea</taxon>
        <taxon>Nephilidae</taxon>
        <taxon>Nephila</taxon>
    </lineage>
</organism>
<dbReference type="PANTHER" id="PTHR12150">
    <property type="entry name" value="CLASS IV SAM-BINDING METHYLTRANSFERASE-RELATED"/>
    <property type="match status" value="1"/>
</dbReference>
<name>A0A8X6NX23_NEPPI</name>
<dbReference type="Gene3D" id="3.40.1280.10">
    <property type="match status" value="2"/>
</dbReference>
<reference evidence="2" key="1">
    <citation type="submission" date="2020-08" db="EMBL/GenBank/DDBJ databases">
        <title>Multicomponent nature underlies the extraordinary mechanical properties of spider dragline silk.</title>
        <authorList>
            <person name="Kono N."/>
            <person name="Nakamura H."/>
            <person name="Mori M."/>
            <person name="Yoshida Y."/>
            <person name="Ohtoshi R."/>
            <person name="Malay A.D."/>
            <person name="Moran D.A.P."/>
            <person name="Tomita M."/>
            <person name="Numata K."/>
            <person name="Arakawa K."/>
        </authorList>
    </citation>
    <scope>NUCLEOTIDE SEQUENCE</scope>
</reference>
<dbReference type="InterPro" id="IPR029026">
    <property type="entry name" value="tRNA_m1G_MTases_N"/>
</dbReference>
<proteinExistence type="inferred from homology"/>
<dbReference type="AlphaFoldDB" id="A0A8X6NX23"/>
<dbReference type="InterPro" id="IPR012340">
    <property type="entry name" value="NA-bd_OB-fold"/>
</dbReference>
<dbReference type="InterPro" id="IPR029028">
    <property type="entry name" value="Alpha/beta_knot_MTases"/>
</dbReference>
<dbReference type="Proteomes" id="UP000887013">
    <property type="component" value="Unassembled WGS sequence"/>
</dbReference>
<keyword evidence="2" id="KW-0489">Methyltransferase</keyword>
<evidence type="ECO:0000256" key="1">
    <source>
        <dbReference type="ARBA" id="ARBA00009841"/>
    </source>
</evidence>
<evidence type="ECO:0000313" key="3">
    <source>
        <dbReference type="Proteomes" id="UP000887013"/>
    </source>
</evidence>
<dbReference type="GO" id="GO:0008168">
    <property type="term" value="F:methyltransferase activity"/>
    <property type="evidence" value="ECO:0007669"/>
    <property type="project" value="UniProtKB-KW"/>
</dbReference>
<dbReference type="GO" id="GO:0032259">
    <property type="term" value="P:methylation"/>
    <property type="evidence" value="ECO:0007669"/>
    <property type="project" value="UniProtKB-KW"/>
</dbReference>
<accession>A0A8X6NX23</accession>
<feature type="non-terminal residue" evidence="2">
    <location>
        <position position="1"/>
    </location>
</feature>
<protein>
    <submittedName>
        <fullName evidence="2">Putative methyltransferase C9orf114 homolog</fullName>
    </submittedName>
</protein>
<dbReference type="OrthoDB" id="361029at2759"/>
<dbReference type="Pfam" id="PF02598">
    <property type="entry name" value="Methyltrn_RNA_3"/>
    <property type="match status" value="1"/>
</dbReference>
<dbReference type="InterPro" id="IPR003750">
    <property type="entry name" value="Put_MeTrfase-C9orf114-like"/>
</dbReference>
<dbReference type="SUPFAM" id="SSF75217">
    <property type="entry name" value="alpha/beta knot"/>
    <property type="match status" value="1"/>
</dbReference>
<gene>
    <name evidence="2" type="primary">Spout1</name>
    <name evidence="2" type="ORF">NPIL_67801</name>
</gene>
<evidence type="ECO:0000313" key="2">
    <source>
        <dbReference type="EMBL" id="GFT37907.1"/>
    </source>
</evidence>
<dbReference type="EMBL" id="BMAW01109331">
    <property type="protein sequence ID" value="GFT37907.1"/>
    <property type="molecule type" value="Genomic_DNA"/>
</dbReference>
<keyword evidence="3" id="KW-1185">Reference proteome</keyword>
<dbReference type="CDD" id="cd18086">
    <property type="entry name" value="HsC9orf114-like"/>
    <property type="match status" value="1"/>
</dbReference>
<comment type="caution">
    <text evidence="2">The sequence shown here is derived from an EMBL/GenBank/DDBJ whole genome shotgun (WGS) entry which is preliminary data.</text>
</comment>
<dbReference type="PANTHER" id="PTHR12150:SF13">
    <property type="entry name" value="METHYLTRANSFERASE C9ORF114-RELATED"/>
    <property type="match status" value="1"/>
</dbReference>
<dbReference type="SUPFAM" id="SSF50249">
    <property type="entry name" value="Nucleic acid-binding proteins"/>
    <property type="match status" value="1"/>
</dbReference>
<keyword evidence="2" id="KW-0808">Transferase</keyword>
<comment type="similarity">
    <text evidence="1">Belongs to the class IV-like SAM-binding methyltransferase superfamily.</text>
</comment>